<sequence length="185" mass="21807">MLLLISGLGDENTKLEFGQIYEKNYRTMYYVALKILKNKEEAEDAVHGAFVKLAEKYDTYRHLTSQEMTSLCVIIVKNKCLDMLRVSKSGLQSDLEKVDYALHDEKDQPLENVIQEEGEKELLEAMKILPEKLRLVLELRYFHEYSNGEIAKILDISKKNVEIRLYRAKKKMKEVLQYERERQEI</sequence>
<protein>
    <submittedName>
        <fullName evidence="7">Sigma-70 family RNA polymerase sigma factor</fullName>
    </submittedName>
</protein>
<keyword evidence="8" id="KW-1185">Reference proteome</keyword>
<evidence type="ECO:0000313" key="8">
    <source>
        <dbReference type="Proteomes" id="UP001299235"/>
    </source>
</evidence>
<accession>A0ABS8EW55</accession>
<evidence type="ECO:0000256" key="1">
    <source>
        <dbReference type="ARBA" id="ARBA00010641"/>
    </source>
</evidence>
<dbReference type="PANTHER" id="PTHR43133:SF51">
    <property type="entry name" value="RNA POLYMERASE SIGMA FACTOR"/>
    <property type="match status" value="1"/>
</dbReference>
<comment type="similarity">
    <text evidence="1">Belongs to the sigma-70 factor family. ECF subfamily.</text>
</comment>
<evidence type="ECO:0000259" key="5">
    <source>
        <dbReference type="Pfam" id="PF04542"/>
    </source>
</evidence>
<dbReference type="Proteomes" id="UP001299235">
    <property type="component" value="Unassembled WGS sequence"/>
</dbReference>
<dbReference type="SUPFAM" id="SSF88659">
    <property type="entry name" value="Sigma3 and sigma4 domains of RNA polymerase sigma factors"/>
    <property type="match status" value="1"/>
</dbReference>
<dbReference type="SUPFAM" id="SSF88946">
    <property type="entry name" value="Sigma2 domain of RNA polymerase sigma factors"/>
    <property type="match status" value="1"/>
</dbReference>
<feature type="domain" description="RNA polymerase sigma factor 70 region 4 type 2" evidence="6">
    <location>
        <begin position="121"/>
        <end position="172"/>
    </location>
</feature>
<dbReference type="Gene3D" id="1.10.10.10">
    <property type="entry name" value="Winged helix-like DNA-binding domain superfamily/Winged helix DNA-binding domain"/>
    <property type="match status" value="1"/>
</dbReference>
<evidence type="ECO:0000256" key="2">
    <source>
        <dbReference type="ARBA" id="ARBA00023015"/>
    </source>
</evidence>
<name>A0ABS8EW55_9FIRM</name>
<dbReference type="RefSeq" id="WP_147630953.1">
    <property type="nucleotide sequence ID" value="NZ_JAJEQE010000029.1"/>
</dbReference>
<reference evidence="7 8" key="1">
    <citation type="submission" date="2021-10" db="EMBL/GenBank/DDBJ databases">
        <title>Anaerobic single-cell dispensing facilitates the cultivation of human gut bacteria.</title>
        <authorList>
            <person name="Afrizal A."/>
        </authorList>
    </citation>
    <scope>NUCLEOTIDE SEQUENCE [LARGE SCALE GENOMIC DNA]</scope>
    <source>
        <strain evidence="7 8">CLA-AA-H246</strain>
    </source>
</reference>
<keyword evidence="3" id="KW-0731">Sigma factor</keyword>
<dbReference type="NCBIfam" id="TIGR02937">
    <property type="entry name" value="sigma70-ECF"/>
    <property type="match status" value="1"/>
</dbReference>
<proteinExistence type="inferred from homology"/>
<dbReference type="InterPro" id="IPR036388">
    <property type="entry name" value="WH-like_DNA-bd_sf"/>
</dbReference>
<keyword evidence="2" id="KW-0805">Transcription regulation</keyword>
<feature type="domain" description="RNA polymerase sigma-70 region 2" evidence="5">
    <location>
        <begin position="20"/>
        <end position="85"/>
    </location>
</feature>
<evidence type="ECO:0000313" key="7">
    <source>
        <dbReference type="EMBL" id="MCC2149405.1"/>
    </source>
</evidence>
<dbReference type="InterPro" id="IPR014284">
    <property type="entry name" value="RNA_pol_sigma-70_dom"/>
</dbReference>
<organism evidence="7 8">
    <name type="scientific">Hominisplanchenecus faecis</name>
    <dbReference type="NCBI Taxonomy" id="2885351"/>
    <lineage>
        <taxon>Bacteria</taxon>
        <taxon>Bacillati</taxon>
        <taxon>Bacillota</taxon>
        <taxon>Clostridia</taxon>
        <taxon>Lachnospirales</taxon>
        <taxon>Lachnospiraceae</taxon>
        <taxon>Hominisplanchenecus</taxon>
    </lineage>
</organism>
<evidence type="ECO:0000256" key="4">
    <source>
        <dbReference type="ARBA" id="ARBA00023163"/>
    </source>
</evidence>
<dbReference type="Pfam" id="PF04542">
    <property type="entry name" value="Sigma70_r2"/>
    <property type="match status" value="1"/>
</dbReference>
<evidence type="ECO:0000256" key="3">
    <source>
        <dbReference type="ARBA" id="ARBA00023082"/>
    </source>
</evidence>
<evidence type="ECO:0000259" key="6">
    <source>
        <dbReference type="Pfam" id="PF08281"/>
    </source>
</evidence>
<dbReference type="Pfam" id="PF08281">
    <property type="entry name" value="Sigma70_r4_2"/>
    <property type="match status" value="1"/>
</dbReference>
<comment type="caution">
    <text evidence="7">The sequence shown here is derived from an EMBL/GenBank/DDBJ whole genome shotgun (WGS) entry which is preliminary data.</text>
</comment>
<dbReference type="InterPro" id="IPR013324">
    <property type="entry name" value="RNA_pol_sigma_r3/r4-like"/>
</dbReference>
<dbReference type="InterPro" id="IPR039425">
    <property type="entry name" value="RNA_pol_sigma-70-like"/>
</dbReference>
<dbReference type="Gene3D" id="1.10.1740.10">
    <property type="match status" value="1"/>
</dbReference>
<gene>
    <name evidence="7" type="ORF">LKD42_09065</name>
</gene>
<keyword evidence="4" id="KW-0804">Transcription</keyword>
<dbReference type="InterPro" id="IPR013325">
    <property type="entry name" value="RNA_pol_sigma_r2"/>
</dbReference>
<dbReference type="InterPro" id="IPR013249">
    <property type="entry name" value="RNA_pol_sigma70_r4_t2"/>
</dbReference>
<dbReference type="CDD" id="cd06171">
    <property type="entry name" value="Sigma70_r4"/>
    <property type="match status" value="1"/>
</dbReference>
<dbReference type="InterPro" id="IPR007627">
    <property type="entry name" value="RNA_pol_sigma70_r2"/>
</dbReference>
<dbReference type="EMBL" id="JAJEQE010000029">
    <property type="protein sequence ID" value="MCC2149405.1"/>
    <property type="molecule type" value="Genomic_DNA"/>
</dbReference>
<dbReference type="PANTHER" id="PTHR43133">
    <property type="entry name" value="RNA POLYMERASE ECF-TYPE SIGMA FACTO"/>
    <property type="match status" value="1"/>
</dbReference>